<dbReference type="Proteomes" id="UP000691718">
    <property type="component" value="Unassembled WGS sequence"/>
</dbReference>
<dbReference type="GO" id="GO:0005634">
    <property type="term" value="C:nucleus"/>
    <property type="evidence" value="ECO:0007669"/>
    <property type="project" value="UniProtKB-SubCell"/>
</dbReference>
<protein>
    <submittedName>
        <fullName evidence="4">(apollo) hypothetical protein</fullName>
    </submittedName>
</protein>
<dbReference type="GO" id="GO:0003677">
    <property type="term" value="F:DNA binding"/>
    <property type="evidence" value="ECO:0007669"/>
    <property type="project" value="InterPro"/>
</dbReference>
<feature type="region of interest" description="Disordered" evidence="2">
    <location>
        <begin position="35"/>
        <end position="75"/>
    </location>
</feature>
<comment type="caution">
    <text evidence="4">The sequence shown here is derived from an EMBL/GenBank/DDBJ whole genome shotgun (WGS) entry which is preliminary data.</text>
</comment>
<dbReference type="Pfam" id="PF02944">
    <property type="entry name" value="BESS"/>
    <property type="match status" value="1"/>
</dbReference>
<feature type="domain" description="BESS" evidence="3">
    <location>
        <begin position="97"/>
        <end position="136"/>
    </location>
</feature>
<evidence type="ECO:0000256" key="2">
    <source>
        <dbReference type="SAM" id="MobiDB-lite"/>
    </source>
</evidence>
<evidence type="ECO:0000313" key="5">
    <source>
        <dbReference type="Proteomes" id="UP000691718"/>
    </source>
</evidence>
<dbReference type="AlphaFoldDB" id="A0A8S3W8C6"/>
<keyword evidence="1" id="KW-0539">Nucleus</keyword>
<dbReference type="OrthoDB" id="7470341at2759"/>
<proteinExistence type="predicted"/>
<gene>
    <name evidence="4" type="ORF">PAPOLLO_LOCUS3437</name>
</gene>
<evidence type="ECO:0000256" key="1">
    <source>
        <dbReference type="PROSITE-ProRule" id="PRU00371"/>
    </source>
</evidence>
<organism evidence="4 5">
    <name type="scientific">Parnassius apollo</name>
    <name type="common">Apollo butterfly</name>
    <name type="synonym">Papilio apollo</name>
    <dbReference type="NCBI Taxonomy" id="110799"/>
    <lineage>
        <taxon>Eukaryota</taxon>
        <taxon>Metazoa</taxon>
        <taxon>Ecdysozoa</taxon>
        <taxon>Arthropoda</taxon>
        <taxon>Hexapoda</taxon>
        <taxon>Insecta</taxon>
        <taxon>Pterygota</taxon>
        <taxon>Neoptera</taxon>
        <taxon>Endopterygota</taxon>
        <taxon>Lepidoptera</taxon>
        <taxon>Glossata</taxon>
        <taxon>Ditrysia</taxon>
        <taxon>Papilionoidea</taxon>
        <taxon>Papilionidae</taxon>
        <taxon>Parnassiinae</taxon>
        <taxon>Parnassini</taxon>
        <taxon>Parnassius</taxon>
        <taxon>Parnassius</taxon>
    </lineage>
</organism>
<dbReference type="EMBL" id="CAJQZP010000212">
    <property type="protein sequence ID" value="CAG4946726.1"/>
    <property type="molecule type" value="Genomic_DNA"/>
</dbReference>
<accession>A0A8S3W8C6</accession>
<sequence length="186" mass="21261">MIFLDRISENEVTDSLSDNEFRVFEDLTNRETYEAATSASNINTPSQLHRQQESIENSNDTPRWNQKRRNKRKSDQLNFENELITILNQNTPTSNLSPDDLSFFESLAPILNNLSAYQKLQLRSKVIGLVMEISPPTTSTPCFLSPPENNVNSNNEHEQLYEPAVDYPNDTSPTDDNNFPNNGFMT</sequence>
<comment type="subcellular location">
    <subcellularLocation>
        <location evidence="1">Nucleus</location>
    </subcellularLocation>
</comment>
<feature type="compositionally biased region" description="Polar residues" evidence="2">
    <location>
        <begin position="169"/>
        <end position="186"/>
    </location>
</feature>
<dbReference type="PROSITE" id="PS51031">
    <property type="entry name" value="BESS"/>
    <property type="match status" value="1"/>
</dbReference>
<keyword evidence="5" id="KW-1185">Reference proteome</keyword>
<feature type="region of interest" description="Disordered" evidence="2">
    <location>
        <begin position="167"/>
        <end position="186"/>
    </location>
</feature>
<name>A0A8S3W8C6_PARAO</name>
<evidence type="ECO:0000259" key="3">
    <source>
        <dbReference type="PROSITE" id="PS51031"/>
    </source>
</evidence>
<reference evidence="4" key="1">
    <citation type="submission" date="2021-04" db="EMBL/GenBank/DDBJ databases">
        <authorList>
            <person name="Tunstrom K."/>
        </authorList>
    </citation>
    <scope>NUCLEOTIDE SEQUENCE</scope>
</reference>
<dbReference type="InterPro" id="IPR004210">
    <property type="entry name" value="BESS_motif"/>
</dbReference>
<evidence type="ECO:0000313" key="4">
    <source>
        <dbReference type="EMBL" id="CAG4946726.1"/>
    </source>
</evidence>
<feature type="compositionally biased region" description="Polar residues" evidence="2">
    <location>
        <begin position="35"/>
        <end position="64"/>
    </location>
</feature>